<evidence type="ECO:0000313" key="2">
    <source>
        <dbReference type="Proteomes" id="UP000032930"/>
    </source>
</evidence>
<dbReference type="Proteomes" id="UP000032930">
    <property type="component" value="Chromosome"/>
</dbReference>
<protein>
    <submittedName>
        <fullName evidence="1">Uncharacterized protein</fullName>
    </submittedName>
</protein>
<dbReference type="KEGG" id="xbv:XBW1_3054"/>
<reference evidence="1 2" key="1">
    <citation type="submission" date="2014-02" db="EMBL/GenBank/DDBJ databases">
        <authorList>
            <person name="Genoscope - CEA"/>
        </authorList>
    </citation>
    <scope>NUCLEOTIDE SEQUENCE [LARGE SCALE GENOMIC DNA]</scope>
    <source>
        <strain evidence="1 2">CS03</strain>
    </source>
</reference>
<evidence type="ECO:0000313" key="1">
    <source>
        <dbReference type="EMBL" id="CDM90411.1"/>
    </source>
</evidence>
<accession>A0A0B6XB49</accession>
<sequence>MNLSYHTLGLTCTFQQVIKCIDIAAALVACDDAILFIDCYCWVLATGLFGCFRSNRGANAGFAIIAKFESDDVICHRYLPSGSTPELQRVRQLHKLNDRIRSTPQNYRGGSHLSTKRRYHI</sequence>
<organism evidence="1 2">
    <name type="scientific">Xenorhabdus bovienii</name>
    <name type="common">Xenorhabdus nematophila subsp. bovienii</name>
    <dbReference type="NCBI Taxonomy" id="40576"/>
    <lineage>
        <taxon>Bacteria</taxon>
        <taxon>Pseudomonadati</taxon>
        <taxon>Pseudomonadota</taxon>
        <taxon>Gammaproteobacteria</taxon>
        <taxon>Enterobacterales</taxon>
        <taxon>Morganellaceae</taxon>
        <taxon>Xenorhabdus</taxon>
    </lineage>
</organism>
<dbReference type="AlphaFoldDB" id="A0A0B6XB49"/>
<gene>
    <name evidence="1" type="ORF">XBW1_3054</name>
</gene>
<dbReference type="EMBL" id="FO818637">
    <property type="protein sequence ID" value="CDM90411.1"/>
    <property type="molecule type" value="Genomic_DNA"/>
</dbReference>
<name>A0A0B6XB49_XENBV</name>
<proteinExistence type="predicted"/>